<sequence>MEENVIDNRGFSRRLFCVEYPGIVKNEDKMIETLGGLTGISRVVSEPGLKLGLKFRPEDRFCKSVFGHPVDSRGLLLKIKIRKKKSSSSTDEDTKPVLVSTEIVGCVEKSFVYDTLCDFQYLPVAKKDGGKNESIHNAVIPTSMITKDWLNEPAPIFLMPSYFSRVDVPFNYLFRTEPKDVLNTTKLNLVVRNRKRRIGRAACGSFQADTVPQKPTSVALKSYFPSMEPDIQALKKIFEDRPIWSRGAIMQTTQFNENTMKRIIHYVAYFYCDGPWRCTWVRFGYDPKKDSSNRIYQILTYRSVRTGLDNKIEAYRDQKHHHIPLKRSKNVTQKKEKQLDFIFKPGTVPPMRFVYYQICDIHLPEVIAMLDRLPAPTPNDDCDDKNGFFPPGFIDQVREIMKKYVMQELSAIGEGASSSQFSAEASTSQSFDDFPDNPGEDDSSGDEDMVDQYFE</sequence>
<gene>
    <name evidence="8" type="ORF">BEMITA_LOCUS11266</name>
</gene>
<feature type="region of interest" description="Disordered" evidence="5">
    <location>
        <begin position="416"/>
        <end position="455"/>
    </location>
</feature>
<accession>A0A9P0AJE1</accession>
<dbReference type="EMBL" id="OU963868">
    <property type="protein sequence ID" value="CAH0392793.1"/>
    <property type="molecule type" value="Genomic_DNA"/>
</dbReference>
<dbReference type="Pfam" id="PF17682">
    <property type="entry name" value="Tau95_N"/>
    <property type="match status" value="1"/>
</dbReference>
<evidence type="ECO:0000256" key="2">
    <source>
        <dbReference type="ARBA" id="ARBA00023125"/>
    </source>
</evidence>
<keyword evidence="4" id="KW-0539">Nucleus</keyword>
<feature type="domain" description="Transcription factor IIIC subunit 5 HTH" evidence="6">
    <location>
        <begin position="157"/>
        <end position="302"/>
    </location>
</feature>
<keyword evidence="9" id="KW-1185">Reference proteome</keyword>
<dbReference type="Proteomes" id="UP001152759">
    <property type="component" value="Chromosome 7"/>
</dbReference>
<evidence type="ECO:0000256" key="4">
    <source>
        <dbReference type="ARBA" id="ARBA00023242"/>
    </source>
</evidence>
<dbReference type="InterPro" id="IPR041499">
    <property type="entry name" value="Tfc1/Sfc1_N"/>
</dbReference>
<feature type="domain" description="Transcription factor IIIC subunit Tfc1/Sfc1 triple barrel" evidence="7">
    <location>
        <begin position="17"/>
        <end position="122"/>
    </location>
</feature>
<dbReference type="Gene3D" id="3.30.200.160">
    <property type="entry name" value="TFIIIC, subcomplex tauA, subunit Sfc1, barrel domain"/>
    <property type="match status" value="1"/>
</dbReference>
<dbReference type="InterPro" id="IPR042536">
    <property type="entry name" value="TFIIIC_tauA_Sfc1"/>
</dbReference>
<evidence type="ECO:0000259" key="6">
    <source>
        <dbReference type="Pfam" id="PF09734"/>
    </source>
</evidence>
<name>A0A9P0AJE1_BEMTA</name>
<dbReference type="GO" id="GO:0005634">
    <property type="term" value="C:nucleus"/>
    <property type="evidence" value="ECO:0007669"/>
    <property type="project" value="UniProtKB-SubCell"/>
</dbReference>
<dbReference type="InterPro" id="IPR040454">
    <property type="entry name" value="TF_IIIC_Tfc1/Sfc1"/>
</dbReference>
<evidence type="ECO:0000313" key="8">
    <source>
        <dbReference type="EMBL" id="CAH0392793.1"/>
    </source>
</evidence>
<feature type="compositionally biased region" description="Low complexity" evidence="5">
    <location>
        <begin position="416"/>
        <end position="431"/>
    </location>
</feature>
<evidence type="ECO:0000259" key="7">
    <source>
        <dbReference type="Pfam" id="PF17682"/>
    </source>
</evidence>
<dbReference type="GO" id="GO:0006384">
    <property type="term" value="P:transcription initiation at RNA polymerase III promoter"/>
    <property type="evidence" value="ECO:0007669"/>
    <property type="project" value="InterPro"/>
</dbReference>
<evidence type="ECO:0000256" key="1">
    <source>
        <dbReference type="ARBA" id="ARBA00004123"/>
    </source>
</evidence>
<keyword evidence="3" id="KW-0804">Transcription</keyword>
<dbReference type="Pfam" id="PF09734">
    <property type="entry name" value="Tau95"/>
    <property type="match status" value="1"/>
</dbReference>
<keyword evidence="2" id="KW-0238">DNA-binding</keyword>
<dbReference type="GO" id="GO:0000127">
    <property type="term" value="C:transcription factor TFIIIC complex"/>
    <property type="evidence" value="ECO:0007669"/>
    <property type="project" value="InterPro"/>
</dbReference>
<evidence type="ECO:0000313" key="9">
    <source>
        <dbReference type="Proteomes" id="UP001152759"/>
    </source>
</evidence>
<dbReference type="GO" id="GO:0001002">
    <property type="term" value="F:RNA polymerase III type 1 promoter sequence-specific DNA binding"/>
    <property type="evidence" value="ECO:0007669"/>
    <property type="project" value="TreeGrafter"/>
</dbReference>
<evidence type="ECO:0000256" key="3">
    <source>
        <dbReference type="ARBA" id="ARBA00023163"/>
    </source>
</evidence>
<dbReference type="FunFam" id="3.30.200.160:FF:000002">
    <property type="entry name" value="Transcription factor IIIC, subunit 5"/>
    <property type="match status" value="1"/>
</dbReference>
<organism evidence="8 9">
    <name type="scientific">Bemisia tabaci</name>
    <name type="common">Sweetpotato whitefly</name>
    <name type="synonym">Aleurodes tabaci</name>
    <dbReference type="NCBI Taxonomy" id="7038"/>
    <lineage>
        <taxon>Eukaryota</taxon>
        <taxon>Metazoa</taxon>
        <taxon>Ecdysozoa</taxon>
        <taxon>Arthropoda</taxon>
        <taxon>Hexapoda</taxon>
        <taxon>Insecta</taxon>
        <taxon>Pterygota</taxon>
        <taxon>Neoptera</taxon>
        <taxon>Paraneoptera</taxon>
        <taxon>Hemiptera</taxon>
        <taxon>Sternorrhyncha</taxon>
        <taxon>Aleyrodoidea</taxon>
        <taxon>Aleyrodidae</taxon>
        <taxon>Aleyrodinae</taxon>
        <taxon>Bemisia</taxon>
    </lineage>
</organism>
<dbReference type="GO" id="GO:0001003">
    <property type="term" value="F:RNA polymerase III type 2 promoter sequence-specific DNA binding"/>
    <property type="evidence" value="ECO:0007669"/>
    <property type="project" value="TreeGrafter"/>
</dbReference>
<evidence type="ECO:0000256" key="5">
    <source>
        <dbReference type="SAM" id="MobiDB-lite"/>
    </source>
</evidence>
<evidence type="ECO:0008006" key="10">
    <source>
        <dbReference type="Google" id="ProtNLM"/>
    </source>
</evidence>
<dbReference type="PANTHER" id="PTHR13230:SF5">
    <property type="entry name" value="GENERAL TRANSCRIPTION FACTOR 3C POLYPEPTIDE 5"/>
    <property type="match status" value="1"/>
</dbReference>
<protein>
    <recommendedName>
        <fullName evidence="10">General transcription factor 3C polypeptide 5</fullName>
    </recommendedName>
</protein>
<comment type="subcellular location">
    <subcellularLocation>
        <location evidence="1">Nucleus</location>
    </subcellularLocation>
</comment>
<reference evidence="8" key="1">
    <citation type="submission" date="2021-12" db="EMBL/GenBank/DDBJ databases">
        <authorList>
            <person name="King R."/>
        </authorList>
    </citation>
    <scope>NUCLEOTIDE SEQUENCE</scope>
</reference>
<dbReference type="PANTHER" id="PTHR13230">
    <property type="entry name" value="GENERAL TRANSCRIPTION FACTOR IIIC, POLYPEPTIDE 5"/>
    <property type="match status" value="1"/>
</dbReference>
<dbReference type="InterPro" id="IPR019136">
    <property type="entry name" value="TF_IIIC_su-5_HTH"/>
</dbReference>
<proteinExistence type="predicted"/>
<feature type="compositionally biased region" description="Acidic residues" evidence="5">
    <location>
        <begin position="433"/>
        <end position="455"/>
    </location>
</feature>
<dbReference type="AlphaFoldDB" id="A0A9P0AJE1"/>